<protein>
    <submittedName>
        <fullName evidence="2">Glycosyltransferase</fullName>
    </submittedName>
</protein>
<accession>A0A9D9DQJ7</accession>
<dbReference type="Pfam" id="PF00535">
    <property type="entry name" value="Glycos_transf_2"/>
    <property type="match status" value="1"/>
</dbReference>
<dbReference type="Gene3D" id="3.90.550.10">
    <property type="entry name" value="Spore Coat Polysaccharide Biosynthesis Protein SpsA, Chain A"/>
    <property type="match status" value="1"/>
</dbReference>
<gene>
    <name evidence="2" type="ORF">IAC76_06440</name>
</gene>
<dbReference type="InterPro" id="IPR001173">
    <property type="entry name" value="Glyco_trans_2-like"/>
</dbReference>
<evidence type="ECO:0000313" key="2">
    <source>
        <dbReference type="EMBL" id="MBO8431010.1"/>
    </source>
</evidence>
<feature type="domain" description="Glycosyltransferase 2-like" evidence="1">
    <location>
        <begin position="6"/>
        <end position="127"/>
    </location>
</feature>
<proteinExistence type="predicted"/>
<dbReference type="PANTHER" id="PTHR22916:SF3">
    <property type="entry name" value="UDP-GLCNAC:BETAGAL BETA-1,3-N-ACETYLGLUCOSAMINYLTRANSFERASE-LIKE PROTEIN 1"/>
    <property type="match status" value="1"/>
</dbReference>
<name>A0A9D9DQJ7_9BACT</name>
<organism evidence="2 3">
    <name type="scientific">Candidatus Scatousia excrementipullorum</name>
    <dbReference type="NCBI Taxonomy" id="2840936"/>
    <lineage>
        <taxon>Bacteria</taxon>
        <taxon>Candidatus Scatousia</taxon>
    </lineage>
</organism>
<dbReference type="InterPro" id="IPR029044">
    <property type="entry name" value="Nucleotide-diphossugar_trans"/>
</dbReference>
<sequence>MDPIVTVIITTYNIVNADKVDDFNLLITLLSKQTYPEIEIIVIDNASNDETGVLLKDYKSKGYINFFSERDTSKFDGFNKGIMRAHGKYVAFLSCDDFWHDITAIRDVVTLLETENADYCYSAAYCCHPEGFVFLFPPVMNSGFQVMPCARQGMLFKKSVLEQLNYFDTKFKLFADFDLIIRLKMKKFKGVYYDANFTTYKMSEKVIQQPDKTLEECRQIFFKNYRGLTALNNDILDKMVKFSEFPQDLLAKLSTTVPQEQRQQFLADCEDIHKSRIEADAQLKAQQNAQ</sequence>
<dbReference type="AlphaFoldDB" id="A0A9D9DQJ7"/>
<evidence type="ECO:0000259" key="1">
    <source>
        <dbReference type="Pfam" id="PF00535"/>
    </source>
</evidence>
<evidence type="ECO:0000313" key="3">
    <source>
        <dbReference type="Proteomes" id="UP000823632"/>
    </source>
</evidence>
<dbReference type="PANTHER" id="PTHR22916">
    <property type="entry name" value="GLYCOSYLTRANSFERASE"/>
    <property type="match status" value="1"/>
</dbReference>
<comment type="caution">
    <text evidence="2">The sequence shown here is derived from an EMBL/GenBank/DDBJ whole genome shotgun (WGS) entry which is preliminary data.</text>
</comment>
<reference evidence="2" key="2">
    <citation type="journal article" date="2021" name="PeerJ">
        <title>Extensive microbial diversity within the chicken gut microbiome revealed by metagenomics and culture.</title>
        <authorList>
            <person name="Gilroy R."/>
            <person name="Ravi A."/>
            <person name="Getino M."/>
            <person name="Pursley I."/>
            <person name="Horton D.L."/>
            <person name="Alikhan N.F."/>
            <person name="Baker D."/>
            <person name="Gharbi K."/>
            <person name="Hall N."/>
            <person name="Watson M."/>
            <person name="Adriaenssens E.M."/>
            <person name="Foster-Nyarko E."/>
            <person name="Jarju S."/>
            <person name="Secka A."/>
            <person name="Antonio M."/>
            <person name="Oren A."/>
            <person name="Chaudhuri R.R."/>
            <person name="La Ragione R."/>
            <person name="Hildebrand F."/>
            <person name="Pallen M.J."/>
        </authorList>
    </citation>
    <scope>NUCLEOTIDE SEQUENCE</scope>
    <source>
        <strain evidence="2">10192</strain>
    </source>
</reference>
<reference evidence="2" key="1">
    <citation type="submission" date="2020-10" db="EMBL/GenBank/DDBJ databases">
        <authorList>
            <person name="Gilroy R."/>
        </authorList>
    </citation>
    <scope>NUCLEOTIDE SEQUENCE</scope>
    <source>
        <strain evidence="2">10192</strain>
    </source>
</reference>
<dbReference type="Proteomes" id="UP000823632">
    <property type="component" value="Unassembled WGS sequence"/>
</dbReference>
<dbReference type="EMBL" id="JADIND010000141">
    <property type="protein sequence ID" value="MBO8431010.1"/>
    <property type="molecule type" value="Genomic_DNA"/>
</dbReference>
<dbReference type="GO" id="GO:0016758">
    <property type="term" value="F:hexosyltransferase activity"/>
    <property type="evidence" value="ECO:0007669"/>
    <property type="project" value="UniProtKB-ARBA"/>
</dbReference>
<dbReference type="SUPFAM" id="SSF53448">
    <property type="entry name" value="Nucleotide-diphospho-sugar transferases"/>
    <property type="match status" value="1"/>
</dbReference>